<feature type="domain" description="Nuclear pore complex protein GP210 C-terminal Ig-like" evidence="4">
    <location>
        <begin position="117"/>
        <end position="200"/>
    </location>
</feature>
<accession>A0AAD8I219</accession>
<name>A0AAD8I219_9APIA</name>
<keyword evidence="3" id="KW-0732">Signal</keyword>
<feature type="signal peptide" evidence="3">
    <location>
        <begin position="1"/>
        <end position="22"/>
    </location>
</feature>
<keyword evidence="6" id="KW-1185">Reference proteome</keyword>
<dbReference type="AlphaFoldDB" id="A0AAD8I219"/>
<protein>
    <recommendedName>
        <fullName evidence="4">Nuclear pore complex protein GP210 C-terminal Ig-like domain-containing protein</fullName>
    </recommendedName>
</protein>
<evidence type="ECO:0000313" key="6">
    <source>
        <dbReference type="Proteomes" id="UP001237642"/>
    </source>
</evidence>
<dbReference type="InterPro" id="IPR045197">
    <property type="entry name" value="NUP210-like"/>
</dbReference>
<reference evidence="5" key="1">
    <citation type="submission" date="2023-02" db="EMBL/GenBank/DDBJ databases">
        <title>Genome of toxic invasive species Heracleum sosnowskyi carries increased number of genes despite the absence of recent whole-genome duplications.</title>
        <authorList>
            <person name="Schelkunov M."/>
            <person name="Shtratnikova V."/>
            <person name="Makarenko M."/>
            <person name="Klepikova A."/>
            <person name="Omelchenko D."/>
            <person name="Novikova G."/>
            <person name="Obukhova E."/>
            <person name="Bogdanov V."/>
            <person name="Penin A."/>
            <person name="Logacheva M."/>
        </authorList>
    </citation>
    <scope>NUCLEOTIDE SEQUENCE</scope>
    <source>
        <strain evidence="5">Hsosn_3</strain>
        <tissue evidence="5">Leaf</tissue>
    </source>
</reference>
<dbReference type="EMBL" id="JAUIZM010000006">
    <property type="protein sequence ID" value="KAK1377707.1"/>
    <property type="molecule type" value="Genomic_DNA"/>
</dbReference>
<sequence length="238" mass="26384">MIMKLFPLICYLILLLASNTVSRPSPGFDRYTYGDTAGTIIFSEVYLDNVTKIILFDDHVKVHSDEYDRAASTGISNKTREDKIGTGSVNASSRGAEDISEPGSPGGFGILKVDYNSVQFNLVPNSKKSVITVINSTHVEVEYQSQDQLLITPIRRENRGRAGHAEYEVRVHSVEGLGDNVIISIAGGDGQRVEIDVNYEPEKSHTAMDAFLRVCDFILFFAFFSILVCYGCYGCFRD</sequence>
<feature type="region of interest" description="Disordered" evidence="1">
    <location>
        <begin position="78"/>
        <end position="101"/>
    </location>
</feature>
<dbReference type="PANTHER" id="PTHR23019:SF0">
    <property type="entry name" value="NUCLEAR PORE MEMBRANE GLYCOPROTEIN 210"/>
    <property type="match status" value="1"/>
</dbReference>
<reference evidence="5" key="2">
    <citation type="submission" date="2023-05" db="EMBL/GenBank/DDBJ databases">
        <authorList>
            <person name="Schelkunov M.I."/>
        </authorList>
    </citation>
    <scope>NUCLEOTIDE SEQUENCE</scope>
    <source>
        <strain evidence="5">Hsosn_3</strain>
        <tissue evidence="5">Leaf</tissue>
    </source>
</reference>
<evidence type="ECO:0000259" key="4">
    <source>
        <dbReference type="Pfam" id="PF24427"/>
    </source>
</evidence>
<evidence type="ECO:0000313" key="5">
    <source>
        <dbReference type="EMBL" id="KAK1377707.1"/>
    </source>
</evidence>
<keyword evidence="2" id="KW-1133">Transmembrane helix</keyword>
<keyword evidence="2" id="KW-0472">Membrane</keyword>
<dbReference type="PANTHER" id="PTHR23019">
    <property type="entry name" value="NUCLEAR PORE MEMBRANE GLYCOPROTEIN GP210-RELATED"/>
    <property type="match status" value="1"/>
</dbReference>
<feature type="chain" id="PRO_5041966109" description="Nuclear pore complex protein GP210 C-terminal Ig-like domain-containing protein" evidence="3">
    <location>
        <begin position="23"/>
        <end position="238"/>
    </location>
</feature>
<feature type="transmembrane region" description="Helical" evidence="2">
    <location>
        <begin position="217"/>
        <end position="236"/>
    </location>
</feature>
<evidence type="ECO:0000256" key="1">
    <source>
        <dbReference type="SAM" id="MobiDB-lite"/>
    </source>
</evidence>
<comment type="caution">
    <text evidence="5">The sequence shown here is derived from an EMBL/GenBank/DDBJ whole genome shotgun (WGS) entry which is preliminary data.</text>
</comment>
<proteinExistence type="predicted"/>
<dbReference type="InterPro" id="IPR056233">
    <property type="entry name" value="Ig_GP210_16th"/>
</dbReference>
<evidence type="ECO:0000256" key="2">
    <source>
        <dbReference type="SAM" id="Phobius"/>
    </source>
</evidence>
<keyword evidence="2" id="KW-0812">Transmembrane</keyword>
<evidence type="ECO:0000256" key="3">
    <source>
        <dbReference type="SAM" id="SignalP"/>
    </source>
</evidence>
<organism evidence="5 6">
    <name type="scientific">Heracleum sosnowskyi</name>
    <dbReference type="NCBI Taxonomy" id="360622"/>
    <lineage>
        <taxon>Eukaryota</taxon>
        <taxon>Viridiplantae</taxon>
        <taxon>Streptophyta</taxon>
        <taxon>Embryophyta</taxon>
        <taxon>Tracheophyta</taxon>
        <taxon>Spermatophyta</taxon>
        <taxon>Magnoliopsida</taxon>
        <taxon>eudicotyledons</taxon>
        <taxon>Gunneridae</taxon>
        <taxon>Pentapetalae</taxon>
        <taxon>asterids</taxon>
        <taxon>campanulids</taxon>
        <taxon>Apiales</taxon>
        <taxon>Apiaceae</taxon>
        <taxon>Apioideae</taxon>
        <taxon>apioid superclade</taxon>
        <taxon>Tordylieae</taxon>
        <taxon>Tordyliinae</taxon>
        <taxon>Heracleum</taxon>
    </lineage>
</organism>
<dbReference type="Proteomes" id="UP001237642">
    <property type="component" value="Unassembled WGS sequence"/>
</dbReference>
<dbReference type="Pfam" id="PF24427">
    <property type="entry name" value="Ig_GP210_16th"/>
    <property type="match status" value="1"/>
</dbReference>
<gene>
    <name evidence="5" type="ORF">POM88_024451</name>
</gene>